<feature type="transmembrane region" description="Helical" evidence="6">
    <location>
        <begin position="464"/>
        <end position="485"/>
    </location>
</feature>
<reference evidence="7" key="1">
    <citation type="submission" date="2022-01" db="EMBL/GenBank/DDBJ databases">
        <authorList>
            <person name="Jo J.-H."/>
            <person name="Im W.-T."/>
        </authorList>
    </citation>
    <scope>NUCLEOTIDE SEQUENCE</scope>
    <source>
        <strain evidence="7">XY25</strain>
    </source>
</reference>
<dbReference type="Pfam" id="PF13440">
    <property type="entry name" value="Polysacc_synt_3"/>
    <property type="match status" value="1"/>
</dbReference>
<keyword evidence="2" id="KW-1003">Cell membrane</keyword>
<evidence type="ECO:0000256" key="1">
    <source>
        <dbReference type="ARBA" id="ARBA00004651"/>
    </source>
</evidence>
<keyword evidence="5 6" id="KW-0472">Membrane</keyword>
<feature type="transmembrane region" description="Helical" evidence="6">
    <location>
        <begin position="308"/>
        <end position="327"/>
    </location>
</feature>
<feature type="transmembrane region" description="Helical" evidence="6">
    <location>
        <begin position="436"/>
        <end position="458"/>
    </location>
</feature>
<keyword evidence="3 6" id="KW-0812">Transmembrane</keyword>
<sequence>MSPHPSPPSSLASPTALVALLKRRALTLGSAHTYDYALQFLLPVVLVRCLSAEDFGHYRLLWLTIMTVAGVASLSLPQSLYFFLPRSEPPVRRLYVHQTLLYMLAVGLLGGWAVSTWNPLQPATIESLNRFGLLLPALVAFWVSGSLLDILPTIEERVTWQSAATIALATLRTLGLAAAAWLTNDLDVLLWLLLGLLFFKLLLLVRYIARGHGLGGSWLSAASFTGQFRHAAPFGLSSALFALRAQADQWVVASLFAVHNFATFSIATVLWPLVNRFRQSVNHAFLPSMSRLHAADDMAGMLDLNSRANVLVGRMVYPLLAFTFVFAEDMVNLVYTARYGEAAPVMRVYAFSVIALVVELGSITLLLKEGIYALRVNLLALALSVALSWLGATRYGLPGAAAGSVLVLYMDRLFILRRIALRTGIPFGQLQDWRTLGMLIAFSTVSGMLAWSAAGHFFADSGPVLRMLAGGSVLAGAYAGLYGLFGSTGRGGLLAAICQKE</sequence>
<feature type="transmembrane region" description="Helical" evidence="6">
    <location>
        <begin position="60"/>
        <end position="83"/>
    </location>
</feature>
<feature type="transmembrane region" description="Helical" evidence="6">
    <location>
        <begin position="397"/>
        <end position="415"/>
    </location>
</feature>
<feature type="transmembrane region" description="Helical" evidence="6">
    <location>
        <begin position="188"/>
        <end position="209"/>
    </location>
</feature>
<dbReference type="PANTHER" id="PTHR30250">
    <property type="entry name" value="PST FAMILY PREDICTED COLANIC ACID TRANSPORTER"/>
    <property type="match status" value="1"/>
</dbReference>
<feature type="transmembrane region" description="Helical" evidence="6">
    <location>
        <begin position="133"/>
        <end position="151"/>
    </location>
</feature>
<dbReference type="EMBL" id="JAKLTN010000004">
    <property type="protein sequence ID" value="MCG2578661.1"/>
    <property type="molecule type" value="Genomic_DNA"/>
</dbReference>
<feature type="transmembrane region" description="Helical" evidence="6">
    <location>
        <begin position="253"/>
        <end position="274"/>
    </location>
</feature>
<accession>A0ABS9K685</accession>
<proteinExistence type="predicted"/>
<evidence type="ECO:0000313" key="8">
    <source>
        <dbReference type="Proteomes" id="UP001165384"/>
    </source>
</evidence>
<organism evidence="7 8">
    <name type="scientific">Dechloromonas hankyongensis</name>
    <dbReference type="NCBI Taxonomy" id="2908002"/>
    <lineage>
        <taxon>Bacteria</taxon>
        <taxon>Pseudomonadati</taxon>
        <taxon>Pseudomonadota</taxon>
        <taxon>Betaproteobacteria</taxon>
        <taxon>Rhodocyclales</taxon>
        <taxon>Azonexaceae</taxon>
        <taxon>Dechloromonas</taxon>
    </lineage>
</organism>
<dbReference type="RefSeq" id="WP_275712050.1">
    <property type="nucleotide sequence ID" value="NZ_JAKLTN010000004.1"/>
</dbReference>
<name>A0ABS9K685_9RHOO</name>
<evidence type="ECO:0000256" key="6">
    <source>
        <dbReference type="SAM" id="Phobius"/>
    </source>
</evidence>
<evidence type="ECO:0000313" key="7">
    <source>
        <dbReference type="EMBL" id="MCG2578661.1"/>
    </source>
</evidence>
<evidence type="ECO:0000256" key="5">
    <source>
        <dbReference type="ARBA" id="ARBA00023136"/>
    </source>
</evidence>
<comment type="caution">
    <text evidence="7">The sequence shown here is derived from an EMBL/GenBank/DDBJ whole genome shotgun (WGS) entry which is preliminary data.</text>
</comment>
<gene>
    <name evidence="7" type="ORF">LZ012_16810</name>
</gene>
<protein>
    <submittedName>
        <fullName evidence="7">Oligosaccharide flippase family protein</fullName>
    </submittedName>
</protein>
<dbReference type="Proteomes" id="UP001165384">
    <property type="component" value="Unassembled WGS sequence"/>
</dbReference>
<evidence type="ECO:0000256" key="4">
    <source>
        <dbReference type="ARBA" id="ARBA00022989"/>
    </source>
</evidence>
<evidence type="ECO:0000256" key="3">
    <source>
        <dbReference type="ARBA" id="ARBA00022692"/>
    </source>
</evidence>
<evidence type="ECO:0000256" key="2">
    <source>
        <dbReference type="ARBA" id="ARBA00022475"/>
    </source>
</evidence>
<dbReference type="InterPro" id="IPR050833">
    <property type="entry name" value="Poly_Biosynth_Transport"/>
</dbReference>
<keyword evidence="8" id="KW-1185">Reference proteome</keyword>
<feature type="transmembrane region" description="Helical" evidence="6">
    <location>
        <begin position="347"/>
        <end position="367"/>
    </location>
</feature>
<feature type="transmembrane region" description="Helical" evidence="6">
    <location>
        <begin position="95"/>
        <end position="113"/>
    </location>
</feature>
<keyword evidence="4 6" id="KW-1133">Transmembrane helix</keyword>
<dbReference type="PANTHER" id="PTHR30250:SF11">
    <property type="entry name" value="O-ANTIGEN TRANSPORTER-RELATED"/>
    <property type="match status" value="1"/>
</dbReference>
<feature type="transmembrane region" description="Helical" evidence="6">
    <location>
        <begin position="374"/>
        <end position="391"/>
    </location>
</feature>
<comment type="subcellular location">
    <subcellularLocation>
        <location evidence="1">Cell membrane</location>
        <topology evidence="1">Multi-pass membrane protein</topology>
    </subcellularLocation>
</comment>